<dbReference type="AlphaFoldDB" id="A0A0K2ZEE3"/>
<dbReference type="RefSeq" id="WP_053834351.1">
    <property type="nucleotide sequence ID" value="NZ_CXOI01000012.1"/>
</dbReference>
<dbReference type="Proteomes" id="UP000046187">
    <property type="component" value="Unassembled WGS sequence"/>
</dbReference>
<dbReference type="InterPro" id="IPR021732">
    <property type="entry name" value="DUF3301"/>
</dbReference>
<proteinExistence type="predicted"/>
<dbReference type="Pfam" id="PF11743">
    <property type="entry name" value="DUF3301"/>
    <property type="match status" value="1"/>
</dbReference>
<organism evidence="1 2">
    <name type="scientific">Xanthomonas graminis pv. arrhenatheri LMG 727</name>
    <dbReference type="NCBI Taxonomy" id="1195923"/>
    <lineage>
        <taxon>Bacteria</taxon>
        <taxon>Pseudomonadati</taxon>
        <taxon>Pseudomonadota</taxon>
        <taxon>Gammaproteobacteria</taxon>
        <taxon>Lysobacterales</taxon>
        <taxon>Lysobacteraceae</taxon>
        <taxon>Xanthomonas</taxon>
        <taxon>Xanthomonas translucens group</taxon>
        <taxon>Xanthomonas graminis</taxon>
    </lineage>
</organism>
<evidence type="ECO:0000313" key="2">
    <source>
        <dbReference type="Proteomes" id="UP000046187"/>
    </source>
</evidence>
<evidence type="ECO:0000313" key="1">
    <source>
        <dbReference type="EMBL" id="CTP83908.1"/>
    </source>
</evidence>
<gene>
    <name evidence="1" type="ORF">XTALMG727_0803</name>
</gene>
<protein>
    <submittedName>
        <fullName evidence="1">Uncharacterized protein</fullName>
    </submittedName>
</protein>
<name>A0A0K2ZEE3_9XANT</name>
<accession>A0A0K2ZEE3</accession>
<reference evidence="2" key="1">
    <citation type="submission" date="2015-07" db="EMBL/GenBank/DDBJ databases">
        <authorList>
            <person name="Wibberg D."/>
        </authorList>
    </citation>
    <scope>NUCLEOTIDE SEQUENCE [LARGE SCALE GENOMIC DNA]</scope>
</reference>
<sequence length="114" mass="12587">MPSLILWMIAGAAVFAFWNASRAAAERAESLGRNACKAADVQWLDQSVHGTGLRLRRLPNGWLGFERTFRFDYSYDGVDRHSGRLVLLGDQLIAFTGPSVATVTALHEGRAPRE</sequence>
<dbReference type="EMBL" id="CXOI01000012">
    <property type="protein sequence ID" value="CTP83908.1"/>
    <property type="molecule type" value="Genomic_DNA"/>
</dbReference>
<keyword evidence="2" id="KW-1185">Reference proteome</keyword>